<dbReference type="Proteomes" id="UP000502248">
    <property type="component" value="Chromosome"/>
</dbReference>
<gene>
    <name evidence="2" type="ORF">HH215_01335</name>
</gene>
<organism evidence="2 3">
    <name type="scientific">Cohnella herbarum</name>
    <dbReference type="NCBI Taxonomy" id="2728023"/>
    <lineage>
        <taxon>Bacteria</taxon>
        <taxon>Bacillati</taxon>
        <taxon>Bacillota</taxon>
        <taxon>Bacilli</taxon>
        <taxon>Bacillales</taxon>
        <taxon>Paenibacillaceae</taxon>
        <taxon>Cohnella</taxon>
    </lineage>
</organism>
<accession>A0A7Z2VEX8</accession>
<dbReference type="KEGG" id="cheb:HH215_01335"/>
<evidence type="ECO:0000313" key="2">
    <source>
        <dbReference type="EMBL" id="QJD81956.1"/>
    </source>
</evidence>
<dbReference type="AlphaFoldDB" id="A0A7Z2VEX8"/>
<dbReference type="RefSeq" id="WP_169278261.1">
    <property type="nucleotide sequence ID" value="NZ_CP051680.1"/>
</dbReference>
<keyword evidence="3" id="KW-1185">Reference proteome</keyword>
<feature type="transmembrane region" description="Helical" evidence="1">
    <location>
        <begin position="7"/>
        <end position="25"/>
    </location>
</feature>
<protein>
    <submittedName>
        <fullName evidence="2">Uncharacterized protein</fullName>
    </submittedName>
</protein>
<sequence length="53" mass="5454">MSNRSNFPVIALVGGLMCMGLSIALTSLALTIVFSVAGFAGIALGIRGIIRMK</sequence>
<name>A0A7Z2VEX8_9BACL</name>
<dbReference type="EMBL" id="CP051680">
    <property type="protein sequence ID" value="QJD81956.1"/>
    <property type="molecule type" value="Genomic_DNA"/>
</dbReference>
<evidence type="ECO:0000256" key="1">
    <source>
        <dbReference type="SAM" id="Phobius"/>
    </source>
</evidence>
<evidence type="ECO:0000313" key="3">
    <source>
        <dbReference type="Proteomes" id="UP000502248"/>
    </source>
</evidence>
<reference evidence="2 3" key="1">
    <citation type="submission" date="2020-04" db="EMBL/GenBank/DDBJ databases">
        <title>Genome sequencing of novel species.</title>
        <authorList>
            <person name="Heo J."/>
            <person name="Kim S.-J."/>
            <person name="Kim J.-S."/>
            <person name="Hong S.-B."/>
            <person name="Kwon S.-W."/>
        </authorList>
    </citation>
    <scope>NUCLEOTIDE SEQUENCE [LARGE SCALE GENOMIC DNA]</scope>
    <source>
        <strain evidence="2 3">MFER-1</strain>
    </source>
</reference>
<keyword evidence="1" id="KW-0812">Transmembrane</keyword>
<proteinExistence type="predicted"/>
<keyword evidence="1" id="KW-1133">Transmembrane helix</keyword>
<feature type="transmembrane region" description="Helical" evidence="1">
    <location>
        <begin position="31"/>
        <end position="50"/>
    </location>
</feature>
<keyword evidence="1" id="KW-0472">Membrane</keyword>